<dbReference type="EMBL" id="JAGIOB010000001">
    <property type="protein sequence ID" value="MBP2417119.1"/>
    <property type="molecule type" value="Genomic_DNA"/>
</dbReference>
<dbReference type="Proteomes" id="UP000758168">
    <property type="component" value="Unassembled WGS sequence"/>
</dbReference>
<keyword evidence="2" id="KW-1185">Reference proteome</keyword>
<dbReference type="RefSeq" id="WP_210055343.1">
    <property type="nucleotide sequence ID" value="NZ_BAAAMH010000019.1"/>
</dbReference>
<name>A0ABS4Z818_9ACTN</name>
<gene>
    <name evidence="1" type="ORF">JOF54_002041</name>
</gene>
<reference evidence="1 2" key="1">
    <citation type="submission" date="2021-03" db="EMBL/GenBank/DDBJ databases">
        <title>Sequencing the genomes of 1000 actinobacteria strains.</title>
        <authorList>
            <person name="Klenk H.-P."/>
        </authorList>
    </citation>
    <scope>NUCLEOTIDE SEQUENCE [LARGE SCALE GENOMIC DNA]</scope>
    <source>
        <strain evidence="1 2">DSM 12936</strain>
    </source>
</reference>
<organism evidence="1 2">
    <name type="scientific">Microlunatus capsulatus</name>
    <dbReference type="NCBI Taxonomy" id="99117"/>
    <lineage>
        <taxon>Bacteria</taxon>
        <taxon>Bacillati</taxon>
        <taxon>Actinomycetota</taxon>
        <taxon>Actinomycetes</taxon>
        <taxon>Propionibacteriales</taxon>
        <taxon>Propionibacteriaceae</taxon>
        <taxon>Microlunatus</taxon>
    </lineage>
</organism>
<protein>
    <submittedName>
        <fullName evidence="1">Uncharacterized protein YuzE</fullName>
    </submittedName>
</protein>
<comment type="caution">
    <text evidence="1">The sequence shown here is derived from an EMBL/GenBank/DDBJ whole genome shotgun (WGS) entry which is preliminary data.</text>
</comment>
<evidence type="ECO:0000313" key="2">
    <source>
        <dbReference type="Proteomes" id="UP000758168"/>
    </source>
</evidence>
<evidence type="ECO:0000313" key="1">
    <source>
        <dbReference type="EMBL" id="MBP2417119.1"/>
    </source>
</evidence>
<accession>A0ABS4Z818</accession>
<dbReference type="Pfam" id="PF10049">
    <property type="entry name" value="DUF2283"/>
    <property type="match status" value="1"/>
</dbReference>
<sequence length="72" mass="7539">MRLRYDAEVDAAYLSLVDRDLRPGEAVRQSDVVSVPGGEGSVVLDVGADGRLLGVEVLGARAVLPPELLPPA</sequence>
<proteinExistence type="predicted"/>
<dbReference type="InterPro" id="IPR019270">
    <property type="entry name" value="DUF2283"/>
</dbReference>